<evidence type="ECO:0000256" key="1">
    <source>
        <dbReference type="SAM" id="SignalP"/>
    </source>
</evidence>
<name>A0ABY7LS74_9BACT</name>
<reference evidence="2 3" key="1">
    <citation type="submission" date="2022-12" db="EMBL/GenBank/DDBJ databases">
        <title>Hymenobacter canadensis sp. nov. isolated from lake water of the Cambridge Bay, Canada.</title>
        <authorList>
            <person name="Kim W.H."/>
            <person name="Lee Y.M."/>
        </authorList>
    </citation>
    <scope>NUCLEOTIDE SEQUENCE [LARGE SCALE GENOMIC DNA]</scope>
    <source>
        <strain evidence="2 3">PAMC 29467</strain>
    </source>
</reference>
<evidence type="ECO:0000313" key="3">
    <source>
        <dbReference type="Proteomes" id="UP001211005"/>
    </source>
</evidence>
<keyword evidence="1" id="KW-0732">Signal</keyword>
<feature type="chain" id="PRO_5045386921" description="Transporter" evidence="1">
    <location>
        <begin position="21"/>
        <end position="278"/>
    </location>
</feature>
<evidence type="ECO:0008006" key="4">
    <source>
        <dbReference type="Google" id="ProtNLM"/>
    </source>
</evidence>
<gene>
    <name evidence="2" type="ORF">O3303_04340</name>
</gene>
<dbReference type="RefSeq" id="WP_269560842.1">
    <property type="nucleotide sequence ID" value="NZ_CP114767.1"/>
</dbReference>
<accession>A0ABY7LS74</accession>
<organism evidence="2 3">
    <name type="scientific">Hymenobacter canadensis</name>
    <dbReference type="NCBI Taxonomy" id="2999067"/>
    <lineage>
        <taxon>Bacteria</taxon>
        <taxon>Pseudomonadati</taxon>
        <taxon>Bacteroidota</taxon>
        <taxon>Cytophagia</taxon>
        <taxon>Cytophagales</taxon>
        <taxon>Hymenobacteraceae</taxon>
        <taxon>Hymenobacter</taxon>
    </lineage>
</organism>
<feature type="signal peptide" evidence="1">
    <location>
        <begin position="1"/>
        <end position="20"/>
    </location>
</feature>
<evidence type="ECO:0000313" key="2">
    <source>
        <dbReference type="EMBL" id="WBA42792.1"/>
    </source>
</evidence>
<protein>
    <recommendedName>
        <fullName evidence="4">Transporter</fullName>
    </recommendedName>
</protein>
<dbReference type="EMBL" id="CP114767">
    <property type="protein sequence ID" value="WBA42792.1"/>
    <property type="molecule type" value="Genomic_DNA"/>
</dbReference>
<keyword evidence="3" id="KW-1185">Reference proteome</keyword>
<dbReference type="Proteomes" id="UP001211005">
    <property type="component" value="Chromosome"/>
</dbReference>
<sequence length="278" mass="29755">MLSVWATGVAVLLAAPVARAGGGWTRAQGGGYAKIGLTTVSTTSYHPLGGGTIETARFRQQVASLYAEYGLTDRWEVVLNTPVYRRAEFVTATPTQGFGDVQLGVRYGLLRGAWPLAVGVAVEAPTGNADARGRNRQDPRQTIALPTGDGEWNVWARAALSHSLAPRLPAYITLDAGYNQRTRGFTSQYTYGAEVGYQLGHAWLTAAVRTLDNVRAPSPDRLASIGLGEGVAYSSFSLGVNYAFSKHWWGTLNAAGGFGRLRNVYTGIQPTAGVAFEW</sequence>
<proteinExistence type="predicted"/>